<dbReference type="CDD" id="cd03801">
    <property type="entry name" value="GT4_PimA-like"/>
    <property type="match status" value="1"/>
</dbReference>
<feature type="domain" description="Glycosyl transferase family 1" evidence="1">
    <location>
        <begin position="171"/>
        <end position="311"/>
    </location>
</feature>
<dbReference type="AlphaFoldDB" id="A0A1Z4KHM7"/>
<dbReference type="EMBL" id="AP018216">
    <property type="protein sequence ID" value="BAY68486.1"/>
    <property type="molecule type" value="Genomic_DNA"/>
</dbReference>
<dbReference type="GO" id="GO:0016757">
    <property type="term" value="F:glycosyltransferase activity"/>
    <property type="evidence" value="ECO:0007669"/>
    <property type="project" value="InterPro"/>
</dbReference>
<evidence type="ECO:0000259" key="1">
    <source>
        <dbReference type="Pfam" id="PF00534"/>
    </source>
</evidence>
<accession>A0A1Z4KHM7</accession>
<dbReference type="InterPro" id="IPR001296">
    <property type="entry name" value="Glyco_trans_1"/>
</dbReference>
<reference evidence="2 3" key="1">
    <citation type="submission" date="2017-06" db="EMBL/GenBank/DDBJ databases">
        <title>Genome sequencing of cyanobaciteial culture collection at National Institute for Environmental Studies (NIES).</title>
        <authorList>
            <person name="Hirose Y."/>
            <person name="Shimura Y."/>
            <person name="Fujisawa T."/>
            <person name="Nakamura Y."/>
            <person name="Kawachi M."/>
        </authorList>
    </citation>
    <scope>NUCLEOTIDE SEQUENCE [LARGE SCALE GENOMIC DNA]</scope>
    <source>
        <strain evidence="2 3">NIES-23</strain>
    </source>
</reference>
<name>A0A1Z4KHM7_ANAVA</name>
<sequence>MMQDYPLVAIAWSGLPIYAANSIKKAIDKFNKKVIVIGSHPSVPVEGMEHIIGQTIHWIDAHSSCSWSRLKLPIPDILFQTGWRNQGFNDLAKEVRKNGGHVISMIDNSWKNNPRQWLGSIVFRFIYRYWFNAVWVPGVSGIKLCSFLGVPTKIIYTGLYCASQETFYPGLPLSQRKKKFLFVGRFIKRKGVDLLVQAFNRFQKEFSDWHLHVIGCGDMANLFHHNPNIIIDDFKPSQYIAEVMRESRFFILPSREEHWGVVVHEAALSGCGIICSKNVGASADLVSDKNGFLFMPSSVDSLYEAMVKAASIHESELELVFNESLRLSFKFNPDIWATTFIQIIEDMKISK</sequence>
<organism evidence="2 3">
    <name type="scientific">Trichormus variabilis NIES-23</name>
    <dbReference type="NCBI Taxonomy" id="1973479"/>
    <lineage>
        <taxon>Bacteria</taxon>
        <taxon>Bacillati</taxon>
        <taxon>Cyanobacteriota</taxon>
        <taxon>Cyanophyceae</taxon>
        <taxon>Nostocales</taxon>
        <taxon>Nostocaceae</taxon>
        <taxon>Trichormus</taxon>
    </lineage>
</organism>
<gene>
    <name evidence="2" type="ORF">NIES23_12720</name>
</gene>
<dbReference type="PANTHER" id="PTHR12526">
    <property type="entry name" value="GLYCOSYLTRANSFERASE"/>
    <property type="match status" value="1"/>
</dbReference>
<evidence type="ECO:0000313" key="3">
    <source>
        <dbReference type="Proteomes" id="UP000217507"/>
    </source>
</evidence>
<proteinExistence type="predicted"/>
<dbReference type="Pfam" id="PF00534">
    <property type="entry name" value="Glycos_transf_1"/>
    <property type="match status" value="1"/>
</dbReference>
<dbReference type="Gene3D" id="3.40.50.2000">
    <property type="entry name" value="Glycogen Phosphorylase B"/>
    <property type="match status" value="1"/>
</dbReference>
<dbReference type="SUPFAM" id="SSF53756">
    <property type="entry name" value="UDP-Glycosyltransferase/glycogen phosphorylase"/>
    <property type="match status" value="1"/>
</dbReference>
<evidence type="ECO:0000313" key="2">
    <source>
        <dbReference type="EMBL" id="BAY68486.1"/>
    </source>
</evidence>
<dbReference type="Proteomes" id="UP000217507">
    <property type="component" value="Chromosome"/>
</dbReference>
<protein>
    <recommendedName>
        <fullName evidence="1">Glycosyl transferase family 1 domain-containing protein</fullName>
    </recommendedName>
</protein>